<protein>
    <submittedName>
        <fullName evidence="2">Uncharacterized protein involved in exopolysaccharide biosynthesis</fullName>
    </submittedName>
</protein>
<evidence type="ECO:0000313" key="3">
    <source>
        <dbReference type="Proteomes" id="UP000199532"/>
    </source>
</evidence>
<keyword evidence="3" id="KW-1185">Reference proteome</keyword>
<dbReference type="OrthoDB" id="972983at2"/>
<dbReference type="GO" id="GO:0005886">
    <property type="term" value="C:plasma membrane"/>
    <property type="evidence" value="ECO:0007669"/>
    <property type="project" value="TreeGrafter"/>
</dbReference>
<keyword evidence="1" id="KW-1133">Transmembrane helix</keyword>
<dbReference type="SUPFAM" id="SSF52540">
    <property type="entry name" value="P-loop containing nucleoside triphosphate hydrolases"/>
    <property type="match status" value="1"/>
</dbReference>
<proteinExistence type="predicted"/>
<evidence type="ECO:0000256" key="1">
    <source>
        <dbReference type="SAM" id="Phobius"/>
    </source>
</evidence>
<sequence>MTELRQFFRLLYKNRITLILVPLLTLVCCFFLVRELPDQYKSHGSIATGLVDKTEQVLPDGEGEQESEINRKFDNLIQMMTLKKVLDQVSYQLILHDLKAPIDGTLRKASASLKDMSQTEKKNAIAIFTRKLKLREELFLQQKSEKVLHDLLEDMQYDHVSLQEKITIYRLRSSDYINIDYEAEKPELTAFVINTLGNEFISFYSSRLSDNNLKAINFLGAFLTQKRDALNGKMNELRNYKIQNRVLNLNEQARSLYGQIADFETKREAAEKDVLAYAAAVKNIDNKFNPADRRYLESSLSGINQSIVTSKQQLKALNDAYIRSNFEPKYKASMDSIQNKLTLKIHEATDSYIYSPLVVKENLVAQKLNMEIALELSTNSISSILKELRRLNTKFDGLVPNEAKIQEYETGIDIASKEYIEALQRFNNATLESSFPAQLKFIEKAMPGSVQPSKKMVLLILSGIISLSFCLFVFFILFYLDKSIRYPIQLANETEIPVLGYLNYVNEGLNLSQLQDENASEKSMRRFRNLIRSVRYEVDIEHSDPKIISITSLVEGDGKTLVALSLAWAFSKVNKTVLVIDGNFNHPQITRLNDGNVYLEDFFGKLNSAGPSAGNGQISFLGNKGLDISLAEIASQNVISEKFHYLKSQYDIILIETGSLVSMNKAKEWISFADIVLGAFEAGRSIHTEDKSKLVYLKNLHTKMAGWVLTGAKDISEQTGKTVKQADL</sequence>
<dbReference type="GO" id="GO:0004713">
    <property type="term" value="F:protein tyrosine kinase activity"/>
    <property type="evidence" value="ECO:0007669"/>
    <property type="project" value="TreeGrafter"/>
</dbReference>
<dbReference type="InterPro" id="IPR027417">
    <property type="entry name" value="P-loop_NTPase"/>
</dbReference>
<dbReference type="Proteomes" id="UP000199532">
    <property type="component" value="Unassembled WGS sequence"/>
</dbReference>
<organism evidence="2 3">
    <name type="scientific">Dyadobacter koreensis</name>
    <dbReference type="NCBI Taxonomy" id="408657"/>
    <lineage>
        <taxon>Bacteria</taxon>
        <taxon>Pseudomonadati</taxon>
        <taxon>Bacteroidota</taxon>
        <taxon>Cytophagia</taxon>
        <taxon>Cytophagales</taxon>
        <taxon>Spirosomataceae</taxon>
        <taxon>Dyadobacter</taxon>
    </lineage>
</organism>
<dbReference type="STRING" id="408657.SAMN04487995_2943"/>
<dbReference type="Gene3D" id="3.40.50.300">
    <property type="entry name" value="P-loop containing nucleotide triphosphate hydrolases"/>
    <property type="match status" value="1"/>
</dbReference>
<dbReference type="AlphaFoldDB" id="A0A1H6VH63"/>
<accession>A0A1H6VH63</accession>
<keyword evidence="1" id="KW-0472">Membrane</keyword>
<name>A0A1H6VH63_9BACT</name>
<reference evidence="2 3" key="1">
    <citation type="submission" date="2016-10" db="EMBL/GenBank/DDBJ databases">
        <authorList>
            <person name="de Groot N.N."/>
        </authorList>
    </citation>
    <scope>NUCLEOTIDE SEQUENCE [LARGE SCALE GENOMIC DNA]</scope>
    <source>
        <strain evidence="2 3">DSM 19938</strain>
    </source>
</reference>
<dbReference type="PANTHER" id="PTHR32309:SF13">
    <property type="entry name" value="FERRIC ENTEROBACTIN TRANSPORT PROTEIN FEPE"/>
    <property type="match status" value="1"/>
</dbReference>
<dbReference type="RefSeq" id="WP_090336013.1">
    <property type="nucleotide sequence ID" value="NZ_FNXY01000004.1"/>
</dbReference>
<gene>
    <name evidence="2" type="ORF">SAMN04487995_2943</name>
</gene>
<feature type="transmembrane region" description="Helical" evidence="1">
    <location>
        <begin position="12"/>
        <end position="33"/>
    </location>
</feature>
<feature type="transmembrane region" description="Helical" evidence="1">
    <location>
        <begin position="456"/>
        <end position="480"/>
    </location>
</feature>
<keyword evidence="1" id="KW-0812">Transmembrane</keyword>
<evidence type="ECO:0000313" key="2">
    <source>
        <dbReference type="EMBL" id="SEI99682.1"/>
    </source>
</evidence>
<dbReference type="EMBL" id="FNXY01000004">
    <property type="protein sequence ID" value="SEI99682.1"/>
    <property type="molecule type" value="Genomic_DNA"/>
</dbReference>
<dbReference type="PANTHER" id="PTHR32309">
    <property type="entry name" value="TYROSINE-PROTEIN KINASE"/>
    <property type="match status" value="1"/>
</dbReference>
<dbReference type="InterPro" id="IPR050445">
    <property type="entry name" value="Bact_polysacc_biosynth/exp"/>
</dbReference>